<accession>A0A7I7YTB8</accession>
<dbReference type="EMBL" id="AP022614">
    <property type="protein sequence ID" value="BBZ44497.1"/>
    <property type="molecule type" value="Genomic_DNA"/>
</dbReference>
<dbReference type="InterPro" id="IPR000073">
    <property type="entry name" value="AB_hydrolase_1"/>
</dbReference>
<name>A0A7I7YTB8_9MYCO</name>
<dbReference type="Proteomes" id="UP000467105">
    <property type="component" value="Chromosome"/>
</dbReference>
<sequence>MDLFVQESGPVGAPAIVFLHGGEYTGRSWQPVVERMQQYHCLVPDLPHHGKSLQPTPFKMSDTAAAVGELIRARVDSGRVHLVGLSLGAQVGAQLLATEPELVDRAVLCGAIVDAMPVVRLTAPLLALLAWVSRSVTIRRNARLVAIPSAKVDDYRDDVRLLPPAQIAQLVAASGGFTLPTDLDKSDSPTLFLTGSQEMRLIRRSAAALAQRMPNGVDGVAIGMDHEWPLRDPDLFARTVDAWLSGRALPPEIALSNSGYR</sequence>
<keyword evidence="2" id="KW-1185">Reference proteome</keyword>
<dbReference type="InterPro" id="IPR050266">
    <property type="entry name" value="AB_hydrolase_sf"/>
</dbReference>
<gene>
    <name evidence="1" type="ORF">MPRM_17780</name>
</gene>
<keyword evidence="1" id="KW-0378">Hydrolase</keyword>
<evidence type="ECO:0000313" key="1">
    <source>
        <dbReference type="EMBL" id="BBZ44497.1"/>
    </source>
</evidence>
<dbReference type="Pfam" id="PF12697">
    <property type="entry name" value="Abhydrolase_6"/>
    <property type="match status" value="1"/>
</dbReference>
<dbReference type="OrthoDB" id="3519228at2"/>
<dbReference type="AlphaFoldDB" id="A0A7I7YTB8"/>
<dbReference type="Gene3D" id="3.40.50.1820">
    <property type="entry name" value="alpha/beta hydrolase"/>
    <property type="match status" value="1"/>
</dbReference>
<reference evidence="1 2" key="1">
    <citation type="journal article" date="2019" name="Emerg. Microbes Infect.">
        <title>Comprehensive subspecies identification of 175 nontuberculous mycobacteria species based on 7547 genomic profiles.</title>
        <authorList>
            <person name="Matsumoto Y."/>
            <person name="Kinjo T."/>
            <person name="Motooka D."/>
            <person name="Nabeya D."/>
            <person name="Jung N."/>
            <person name="Uechi K."/>
            <person name="Horii T."/>
            <person name="Iida T."/>
            <person name="Fujita J."/>
            <person name="Nakamura S."/>
        </authorList>
    </citation>
    <scope>NUCLEOTIDE SEQUENCE [LARGE SCALE GENOMIC DNA]</scope>
    <source>
        <strain evidence="1 2">JCM 14742</strain>
    </source>
</reference>
<organism evidence="1 2">
    <name type="scientific">Mycobacterium parmense</name>
    <dbReference type="NCBI Taxonomy" id="185642"/>
    <lineage>
        <taxon>Bacteria</taxon>
        <taxon>Bacillati</taxon>
        <taxon>Actinomycetota</taxon>
        <taxon>Actinomycetes</taxon>
        <taxon>Mycobacteriales</taxon>
        <taxon>Mycobacteriaceae</taxon>
        <taxon>Mycobacterium</taxon>
        <taxon>Mycobacterium simiae complex</taxon>
    </lineage>
</organism>
<protein>
    <submittedName>
        <fullName evidence="1">Alpha/beta hydrolase</fullName>
    </submittedName>
</protein>
<dbReference type="SUPFAM" id="SSF53474">
    <property type="entry name" value="alpha/beta-Hydrolases"/>
    <property type="match status" value="1"/>
</dbReference>
<dbReference type="PANTHER" id="PTHR43798">
    <property type="entry name" value="MONOACYLGLYCEROL LIPASE"/>
    <property type="match status" value="1"/>
</dbReference>
<evidence type="ECO:0000313" key="2">
    <source>
        <dbReference type="Proteomes" id="UP000467105"/>
    </source>
</evidence>
<dbReference type="InterPro" id="IPR029058">
    <property type="entry name" value="AB_hydrolase_fold"/>
</dbReference>
<proteinExistence type="predicted"/>
<dbReference type="RefSeq" id="WP_085269538.1">
    <property type="nucleotide sequence ID" value="NZ_AP022614.1"/>
</dbReference>
<dbReference type="GO" id="GO:0016787">
    <property type="term" value="F:hydrolase activity"/>
    <property type="evidence" value="ECO:0007669"/>
    <property type="project" value="UniProtKB-KW"/>
</dbReference>